<evidence type="ECO:0000313" key="3">
    <source>
        <dbReference type="Proteomes" id="UP000215902"/>
    </source>
</evidence>
<proteinExistence type="predicted"/>
<dbReference type="SMART" id="SM00185">
    <property type="entry name" value="ARM"/>
    <property type="match status" value="3"/>
</dbReference>
<dbReference type="EMBL" id="NIVC01001106">
    <property type="protein sequence ID" value="PAA72164.1"/>
    <property type="molecule type" value="Genomic_DNA"/>
</dbReference>
<dbReference type="PANTHER" id="PTHR22895:SF0">
    <property type="entry name" value="ARMADILLO REPEAT-CONTAINING PROTEIN 6"/>
    <property type="match status" value="1"/>
</dbReference>
<name>A0A267FG34_9PLAT</name>
<dbReference type="SUPFAM" id="SSF48371">
    <property type="entry name" value="ARM repeat"/>
    <property type="match status" value="1"/>
</dbReference>
<comment type="caution">
    <text evidence="2">The sequence shown here is derived from an EMBL/GenBank/DDBJ whole genome shotgun (WGS) entry which is preliminary data.</text>
</comment>
<gene>
    <name evidence="2" type="ORF">BOX15_Mlig033326g3</name>
</gene>
<feature type="non-terminal residue" evidence="2">
    <location>
        <position position="1"/>
    </location>
</feature>
<dbReference type="InterPro" id="IPR011989">
    <property type="entry name" value="ARM-like"/>
</dbReference>
<sequence length="514" mass="55079">QNQLEMSRPVSQDTYNSLVRENIDEFDMPPDEAIEDAVKQLEAQKASIGLIVQDLPLYPEGRHPLVLAVNAVVLSADSVATQTKDQLLSQIGELSHQLAAGLPHRVLAAQLRVAPALLSLASEPSDSSVACAALRCLRRLLKQQSDALNSNQLIGLLARAKLLAGVADTTADGEVVVAENAVAETGDACVEAEEEEAADEGTPESAAELTALLGVLGSSCVLNEANRQLLVLNGLVPMLARLMRTQPGREALICQACRLFRLLTLDDDVRAVVGQAHERARQVMSETPALALLLRLCRRYNRPESARTVARVFDTLACLAVRDEFCQRALELGACDFIVGAIYAHSQEPQLAASGMGLLRNLARNDQVKRAAAEHLPVLLDVATKFAKQAPVAHQFLGLAANLCLRQPATARRFAAELPGPALLSLLAALHRPDSALMRQLCLCVRNVAARDDSADSGGLVRPALLTHGMESLMNGLLAVCKDEAKAALLAMGCDVKFDPMLWTGKNGQLPRGE</sequence>
<accession>A0A267FG34</accession>
<keyword evidence="3" id="KW-1185">Reference proteome</keyword>
<dbReference type="OrthoDB" id="449062at2759"/>
<evidence type="ECO:0008006" key="4">
    <source>
        <dbReference type="Google" id="ProtNLM"/>
    </source>
</evidence>
<dbReference type="PANTHER" id="PTHR22895">
    <property type="entry name" value="ARMADILLO REPEAT-CONTAINING PROTEIN 6"/>
    <property type="match status" value="1"/>
</dbReference>
<keyword evidence="1" id="KW-0677">Repeat</keyword>
<dbReference type="InterPro" id="IPR016024">
    <property type="entry name" value="ARM-type_fold"/>
</dbReference>
<evidence type="ECO:0000256" key="1">
    <source>
        <dbReference type="ARBA" id="ARBA00022737"/>
    </source>
</evidence>
<evidence type="ECO:0000313" key="2">
    <source>
        <dbReference type="EMBL" id="PAA72164.1"/>
    </source>
</evidence>
<dbReference type="AlphaFoldDB" id="A0A267FG34"/>
<dbReference type="InterPro" id="IPR000225">
    <property type="entry name" value="Armadillo"/>
</dbReference>
<dbReference type="Proteomes" id="UP000215902">
    <property type="component" value="Unassembled WGS sequence"/>
</dbReference>
<dbReference type="Gene3D" id="1.25.10.10">
    <property type="entry name" value="Leucine-rich Repeat Variant"/>
    <property type="match status" value="2"/>
</dbReference>
<organism evidence="2 3">
    <name type="scientific">Macrostomum lignano</name>
    <dbReference type="NCBI Taxonomy" id="282301"/>
    <lineage>
        <taxon>Eukaryota</taxon>
        <taxon>Metazoa</taxon>
        <taxon>Spiralia</taxon>
        <taxon>Lophotrochozoa</taxon>
        <taxon>Platyhelminthes</taxon>
        <taxon>Rhabditophora</taxon>
        <taxon>Macrostomorpha</taxon>
        <taxon>Macrostomida</taxon>
        <taxon>Macrostomidae</taxon>
        <taxon>Macrostomum</taxon>
    </lineage>
</organism>
<protein>
    <recommendedName>
        <fullName evidence="4">Armadillo repeat-containing protein 8</fullName>
    </recommendedName>
</protein>
<reference evidence="2 3" key="1">
    <citation type="submission" date="2017-06" db="EMBL/GenBank/DDBJ databases">
        <title>A platform for efficient transgenesis in Macrostomum lignano, a flatworm model organism for stem cell research.</title>
        <authorList>
            <person name="Berezikov E."/>
        </authorList>
    </citation>
    <scope>NUCLEOTIDE SEQUENCE [LARGE SCALE GENOMIC DNA]</scope>
    <source>
        <strain evidence="2">DV1</strain>
        <tissue evidence="2">Whole organism</tissue>
    </source>
</reference>